<dbReference type="InterPro" id="IPR019734">
    <property type="entry name" value="TPR_rpt"/>
</dbReference>
<dbReference type="PANTHER" id="PTHR44809:SF1">
    <property type="entry name" value="PROTEIN O-MANNOSYL-TRANSFERASE TMTC1"/>
    <property type="match status" value="1"/>
</dbReference>
<gene>
    <name evidence="2" type="ORF">KAJ83_06760</name>
</gene>
<dbReference type="InterPro" id="IPR011990">
    <property type="entry name" value="TPR-like_helical_dom_sf"/>
</dbReference>
<organism evidence="2 3">
    <name type="scientific">Marivibrio halodurans</name>
    <dbReference type="NCBI Taxonomy" id="2039722"/>
    <lineage>
        <taxon>Bacteria</taxon>
        <taxon>Pseudomonadati</taxon>
        <taxon>Pseudomonadota</taxon>
        <taxon>Alphaproteobacteria</taxon>
        <taxon>Rhodospirillales</taxon>
        <taxon>Rhodospirillaceae</taxon>
        <taxon>Marivibrio</taxon>
    </lineage>
</organism>
<feature type="repeat" description="TPR" evidence="1">
    <location>
        <begin position="331"/>
        <end position="364"/>
    </location>
</feature>
<dbReference type="PROSITE" id="PS50005">
    <property type="entry name" value="TPR"/>
    <property type="match status" value="5"/>
</dbReference>
<proteinExistence type="predicted"/>
<dbReference type="AlphaFoldDB" id="A0A8J7S6X8"/>
<name>A0A8J7S6X8_9PROT</name>
<reference evidence="2" key="1">
    <citation type="submission" date="2021-04" db="EMBL/GenBank/DDBJ databases">
        <authorList>
            <person name="Zhang D.-C."/>
        </authorList>
    </citation>
    <scope>NUCLEOTIDE SEQUENCE</scope>
    <source>
        <strain evidence="2">CGMCC 1.15697</strain>
    </source>
</reference>
<dbReference type="Gene3D" id="1.25.40.10">
    <property type="entry name" value="Tetratricopeptide repeat domain"/>
    <property type="match status" value="2"/>
</dbReference>
<feature type="repeat" description="TPR" evidence="1">
    <location>
        <begin position="263"/>
        <end position="296"/>
    </location>
</feature>
<dbReference type="EMBL" id="JAGMWN010000003">
    <property type="protein sequence ID" value="MBP5856702.1"/>
    <property type="molecule type" value="Genomic_DNA"/>
</dbReference>
<dbReference type="Gene3D" id="3.40.50.2000">
    <property type="entry name" value="Glycogen Phosphorylase B"/>
    <property type="match status" value="1"/>
</dbReference>
<dbReference type="Pfam" id="PF14559">
    <property type="entry name" value="TPR_19"/>
    <property type="match status" value="2"/>
</dbReference>
<dbReference type="InterPro" id="IPR052943">
    <property type="entry name" value="TMTC_O-mannosyl-trnsfr"/>
</dbReference>
<feature type="repeat" description="TPR" evidence="1">
    <location>
        <begin position="146"/>
        <end position="179"/>
    </location>
</feature>
<feature type="repeat" description="TPR" evidence="1">
    <location>
        <begin position="112"/>
        <end position="145"/>
    </location>
</feature>
<sequence>MGISEREDATDAYAAALDALRRGDAREALVRAETVPAEHTHGDAAVHVRAVALQRLGRLEEALALLETMVTGTGRRDGPILNTYGFMLRLAGRAGEALPLLEEALSLMPGSPEALNNLGVTLTDLGRVAEAEAAYERAIAARADFAEPHANRGALLARAGRWEEAIASFDRALALSPDYIEAVRGKVEVLAARADRAGDVATGRAARTEAVQLLSRALDASESGAGGWAEGWLRLGNLLYQLDRDGEAVRAFLRCLTLAPGTVRAHVNLAAALERMGRAERAASHLRQALLIQPNHPGALKGLGHITLKLGNPVEAIAVLEQGLRQMPADPDLLYSYGNALMRCERYQAAADAYKRVRALQPGAARGLFAPAALLLMDGQYETGWAAYESRFAMPSFKANVPDVTKALWDGRPLSGKRLLVHVEQGFGDTIQFCRYLPLLRERAGAGAEITFLCETALYPLMVEKARDAGIDRVVHLGERDVSIGYDAQLPLLSAPHRMGTRVETIPAECPYLRVPGGRAAPVERTPGRPAVAVVWAGRPNHSDDRYRSVPFDLFSRLFAVEGADFHSVQLGARAADLARLPGARAVTDHAGDIGDFADTAAILDACDLTIAVDTAVAHLAGALGRPVWTLIPHGGEWRWLRGQETTPWYPTMRLFRQRVIGDWTGVIARVGEALGRFTP</sequence>
<dbReference type="Proteomes" id="UP000672602">
    <property type="component" value="Unassembled WGS sequence"/>
</dbReference>
<keyword evidence="1" id="KW-0802">TPR repeat</keyword>
<feature type="repeat" description="TPR" evidence="1">
    <location>
        <begin position="229"/>
        <end position="262"/>
    </location>
</feature>
<dbReference type="Pfam" id="PF13176">
    <property type="entry name" value="TPR_7"/>
    <property type="match status" value="1"/>
</dbReference>
<evidence type="ECO:0000256" key="1">
    <source>
        <dbReference type="PROSITE-ProRule" id="PRU00339"/>
    </source>
</evidence>
<comment type="caution">
    <text evidence="2">The sequence shown here is derived from an EMBL/GenBank/DDBJ whole genome shotgun (WGS) entry which is preliminary data.</text>
</comment>
<evidence type="ECO:0000313" key="2">
    <source>
        <dbReference type="EMBL" id="MBP5856702.1"/>
    </source>
</evidence>
<protein>
    <submittedName>
        <fullName evidence="2">Tetratricopeptide repeat protein</fullName>
    </submittedName>
</protein>
<dbReference type="SMART" id="SM00028">
    <property type="entry name" value="TPR"/>
    <property type="match status" value="7"/>
</dbReference>
<dbReference type="Pfam" id="PF13181">
    <property type="entry name" value="TPR_8"/>
    <property type="match status" value="1"/>
</dbReference>
<dbReference type="SUPFAM" id="SSF48452">
    <property type="entry name" value="TPR-like"/>
    <property type="match status" value="1"/>
</dbReference>
<evidence type="ECO:0000313" key="3">
    <source>
        <dbReference type="Proteomes" id="UP000672602"/>
    </source>
</evidence>
<dbReference type="RefSeq" id="WP_210681298.1">
    <property type="nucleotide sequence ID" value="NZ_JAGMWN010000003.1"/>
</dbReference>
<dbReference type="SUPFAM" id="SSF53756">
    <property type="entry name" value="UDP-Glycosyltransferase/glycogen phosphorylase"/>
    <property type="match status" value="1"/>
</dbReference>
<dbReference type="PROSITE" id="PS50293">
    <property type="entry name" value="TPR_REGION"/>
    <property type="match status" value="1"/>
</dbReference>
<dbReference type="PANTHER" id="PTHR44809">
    <property type="match status" value="1"/>
</dbReference>
<keyword evidence="3" id="KW-1185">Reference proteome</keyword>
<accession>A0A8J7S6X8</accession>